<keyword evidence="4" id="KW-0812">Transmembrane</keyword>
<evidence type="ECO:0000256" key="4">
    <source>
        <dbReference type="ARBA" id="ARBA00022692"/>
    </source>
</evidence>
<dbReference type="HOGENOM" id="CLU_542622_0_0_6"/>
<dbReference type="InterPro" id="IPR005594">
    <property type="entry name" value="YadA_C"/>
</dbReference>
<dbReference type="PATRIC" id="fig|718251.5.peg.1974"/>
<evidence type="ECO:0000259" key="10">
    <source>
        <dbReference type="Pfam" id="PF03895"/>
    </source>
</evidence>
<name>A0A0H3DRM9_EDWTF</name>
<feature type="signal peptide" evidence="9">
    <location>
        <begin position="1"/>
        <end position="23"/>
    </location>
</feature>
<dbReference type="Pfam" id="PF03895">
    <property type="entry name" value="YadA_anchor"/>
    <property type="match status" value="1"/>
</dbReference>
<proteinExistence type="predicted"/>
<dbReference type="Proteomes" id="UP000002230">
    <property type="component" value="Chromosome"/>
</dbReference>
<evidence type="ECO:0000256" key="5">
    <source>
        <dbReference type="ARBA" id="ARBA00022729"/>
    </source>
</evidence>
<evidence type="ECO:0000313" key="12">
    <source>
        <dbReference type="Proteomes" id="UP000002230"/>
    </source>
</evidence>
<keyword evidence="6" id="KW-0472">Membrane</keyword>
<reference evidence="12" key="1">
    <citation type="submission" date="2010-08" db="EMBL/GenBank/DDBJ databases">
        <title>Genome comparisons of Edwardsiella bacteria analysed using deep sequencing technology.</title>
        <authorList>
            <person name="van Soest J.J."/>
            <person name="Henkel C.V."/>
            <person name="Jansen H.J."/>
            <person name="van den Hondel C.A.M.J.J."/>
            <person name="Bloemberg G.V."/>
            <person name="Meijer A.H."/>
            <person name="Spaink H.P."/>
        </authorList>
    </citation>
    <scope>NUCLEOTIDE SEQUENCE [LARGE SCALE GENOMIC DNA]</scope>
    <source>
        <strain evidence="12">FL6-60</strain>
    </source>
</reference>
<evidence type="ECO:0000256" key="3">
    <source>
        <dbReference type="ARBA" id="ARBA00022452"/>
    </source>
</evidence>
<dbReference type="KEGG" id="etd:ETAF_1905"/>
<reference evidence="11 12" key="2">
    <citation type="journal article" date="2011" name="BMC Immunol.">
        <title>Comparison of static immersion and intravenous injection systems for exposure of zebrafish embryos to the natural pathogen Edwardsiella tarda.</title>
        <authorList>
            <person name="van Soest J.J."/>
            <person name="Stockhammer O.W."/>
            <person name="Ordas A."/>
            <person name="Bloemberg G.V."/>
            <person name="Spaink H.P."/>
            <person name="Meijer A.H."/>
        </authorList>
    </citation>
    <scope>NUCLEOTIDE SEQUENCE [LARGE SCALE GENOMIC DNA]</scope>
    <source>
        <strain evidence="11 12">FL6-60</strain>
    </source>
</reference>
<dbReference type="Gene3D" id="3.30.1300.30">
    <property type="entry name" value="GSPII I/J protein-like"/>
    <property type="match status" value="1"/>
</dbReference>
<dbReference type="GO" id="GO:0009279">
    <property type="term" value="C:cell outer membrane"/>
    <property type="evidence" value="ECO:0007669"/>
    <property type="project" value="UniProtKB-SubCell"/>
</dbReference>
<keyword evidence="5 9" id="KW-0732">Signal</keyword>
<evidence type="ECO:0000256" key="7">
    <source>
        <dbReference type="ARBA" id="ARBA00023237"/>
    </source>
</evidence>
<protein>
    <submittedName>
        <fullName evidence="11">Thiamine-phosphate pyrophosphorylase</fullName>
        <ecNumber evidence="11">2.5.1.3</ecNumber>
    </submittedName>
</protein>
<feature type="coiled-coil region" evidence="8">
    <location>
        <begin position="460"/>
        <end position="525"/>
    </location>
</feature>
<organism evidence="11 12">
    <name type="scientific">Edwardsiella tarda (strain FL6-60)</name>
    <dbReference type="NCBI Taxonomy" id="718251"/>
    <lineage>
        <taxon>Bacteria</taxon>
        <taxon>Pseudomonadati</taxon>
        <taxon>Pseudomonadota</taxon>
        <taxon>Gammaproteobacteria</taxon>
        <taxon>Enterobacterales</taxon>
        <taxon>Hafniaceae</taxon>
        <taxon>Edwardsiella</taxon>
    </lineage>
</organism>
<evidence type="ECO:0000256" key="2">
    <source>
        <dbReference type="ARBA" id="ARBA00004442"/>
    </source>
</evidence>
<keyword evidence="3" id="KW-1134">Transmembrane beta strand</keyword>
<dbReference type="GO" id="GO:0004789">
    <property type="term" value="F:thiamine-phosphate diphosphorylase activity"/>
    <property type="evidence" value="ECO:0007669"/>
    <property type="project" value="UniProtKB-EC"/>
</dbReference>
<evidence type="ECO:0000256" key="9">
    <source>
        <dbReference type="SAM" id="SignalP"/>
    </source>
</evidence>
<accession>A0A0H3DRM9</accession>
<dbReference type="EMBL" id="CP002154">
    <property type="protein sequence ID" value="ADM42011.1"/>
    <property type="molecule type" value="Genomic_DNA"/>
</dbReference>
<comment type="subcellular location">
    <subcellularLocation>
        <location evidence="2">Cell outer membrane</location>
    </subcellularLocation>
    <subcellularLocation>
        <location evidence="1">Cell surface</location>
    </subcellularLocation>
</comment>
<feature type="chain" id="PRO_5002607742" evidence="9">
    <location>
        <begin position="24"/>
        <end position="591"/>
    </location>
</feature>
<evidence type="ECO:0000256" key="8">
    <source>
        <dbReference type="SAM" id="Coils"/>
    </source>
</evidence>
<dbReference type="AlphaFoldDB" id="A0A0H3DRM9"/>
<keyword evidence="7" id="KW-0998">Cell outer membrane</keyword>
<evidence type="ECO:0000256" key="1">
    <source>
        <dbReference type="ARBA" id="ARBA00004241"/>
    </source>
</evidence>
<keyword evidence="8" id="KW-0175">Coiled coil</keyword>
<keyword evidence="11" id="KW-0808">Transferase</keyword>
<evidence type="ECO:0000313" key="11">
    <source>
        <dbReference type="EMBL" id="ADM42011.1"/>
    </source>
</evidence>
<evidence type="ECO:0000256" key="6">
    <source>
        <dbReference type="ARBA" id="ARBA00023136"/>
    </source>
</evidence>
<dbReference type="GO" id="GO:0009986">
    <property type="term" value="C:cell surface"/>
    <property type="evidence" value="ECO:0007669"/>
    <property type="project" value="UniProtKB-SubCell"/>
</dbReference>
<keyword evidence="12" id="KW-1185">Reference proteome</keyword>
<feature type="domain" description="Trimeric autotransporter adhesin YadA-like C-terminal membrane anchor" evidence="10">
    <location>
        <begin position="534"/>
        <end position="591"/>
    </location>
</feature>
<sequence>MKKNIIASAISASLFIMTCQAFAAAPERGDITLEGVENRKWEDPITISESLNTLEQHIIPKINQADTKASVAETKADTNAEALTTLQTNLGGLNGVFANLSDAFSATGEDGSGPSSLETFLGLPSVKRLIDRVDDDMADAKADINGLRTAVRAADTKASTADNKADTNAEALTTLQTSLGGLNGVFANLSGAFSATGEDGSGPSSLEEFLKLPAVKEQLASVNTATTEAKAEIDTLKTALQATDTKASTADNKADTNADALATLQTSLGELNGVFANLSGAFSATGEDGSGPSSLEEFLKLPAVKEQLASVNTATTETKAEIGALKTALQAAFIDSAADDGAVTPSAFTTYINDLKQAIDEGNTANLQRLVTQLQRDFTLTPSEEGTPANSGLSRVLQGVHDAGQEATDAKLQVTQAASDGKIQALANAINARLDTIDPSEGSPLDQRVTTLESELSQGLKSYTETIANAEAKVQAERTLNAAIGYTDLRQELTQAWQDTAQRQINDLYREVDNNRKELRQTAAKTAALSGLFQPYGIGNVNVTAAMGGYKDEQAAAVGVGYRVNETFAAKAGIAFGSGSAAYNVGVNLEF</sequence>
<dbReference type="InterPro" id="IPR045584">
    <property type="entry name" value="Pilin-like"/>
</dbReference>
<gene>
    <name evidence="11" type="ordered locus">ETAF_1905</name>
</gene>
<dbReference type="SUPFAM" id="SSF54523">
    <property type="entry name" value="Pili subunits"/>
    <property type="match status" value="1"/>
</dbReference>
<dbReference type="EC" id="2.5.1.3" evidence="11"/>